<reference evidence="2" key="1">
    <citation type="journal article" date="2019" name="Int. J. Syst. Evol. Microbiol.">
        <title>The Global Catalogue of Microorganisms (GCM) 10K type strain sequencing project: providing services to taxonomists for standard genome sequencing and annotation.</title>
        <authorList>
            <consortium name="The Broad Institute Genomics Platform"/>
            <consortium name="The Broad Institute Genome Sequencing Center for Infectious Disease"/>
            <person name="Wu L."/>
            <person name="Ma J."/>
        </authorList>
    </citation>
    <scope>NUCLEOTIDE SEQUENCE [LARGE SCALE GENOMIC DNA]</scope>
    <source>
        <strain evidence="2">CGMCC 1.12471</strain>
    </source>
</reference>
<organism evidence="1 2">
    <name type="scientific">Amnibacterium endophyticum</name>
    <dbReference type="NCBI Taxonomy" id="2109337"/>
    <lineage>
        <taxon>Bacteria</taxon>
        <taxon>Bacillati</taxon>
        <taxon>Actinomycetota</taxon>
        <taxon>Actinomycetes</taxon>
        <taxon>Micrococcales</taxon>
        <taxon>Microbacteriaceae</taxon>
        <taxon>Amnibacterium</taxon>
    </lineage>
</organism>
<dbReference type="EMBL" id="JBHUEA010000040">
    <property type="protein sequence ID" value="MFD1723035.1"/>
    <property type="molecule type" value="Genomic_DNA"/>
</dbReference>
<dbReference type="Proteomes" id="UP001597347">
    <property type="component" value="Unassembled WGS sequence"/>
</dbReference>
<sequence length="194" mass="20110">MRTAALVEPGLFSCAEASAMRLDGDSFDLGLSPVAVDAVVGPEVRAGSLLPAALHPAVVVDTWTAAWVHGASPALPNPLTLAVDLARGRALRSMRPAPREARFGPGEVVRLGGVRVTSPLKTAFDLLLRDGAAAEATARDLLRLTGLDADETASRIAAMPKHNGKHRVAARARALLLGPAPSGADQAAETRYTS</sequence>
<evidence type="ECO:0000313" key="2">
    <source>
        <dbReference type="Proteomes" id="UP001597347"/>
    </source>
</evidence>
<comment type="caution">
    <text evidence="1">The sequence shown here is derived from an EMBL/GenBank/DDBJ whole genome shotgun (WGS) entry which is preliminary data.</text>
</comment>
<keyword evidence="2" id="KW-1185">Reference proteome</keyword>
<dbReference type="RefSeq" id="WP_377936661.1">
    <property type="nucleotide sequence ID" value="NZ_JBHUEA010000040.1"/>
</dbReference>
<evidence type="ECO:0000313" key="1">
    <source>
        <dbReference type="EMBL" id="MFD1723035.1"/>
    </source>
</evidence>
<name>A0ABW4LIA4_9MICO</name>
<accession>A0ABW4LIA4</accession>
<protein>
    <recommendedName>
        <fullName evidence="3">AbiEi antitoxin C-terminal domain-containing protein</fullName>
    </recommendedName>
</protein>
<proteinExistence type="predicted"/>
<gene>
    <name evidence="1" type="ORF">ACFSBI_15905</name>
</gene>
<evidence type="ECO:0008006" key="3">
    <source>
        <dbReference type="Google" id="ProtNLM"/>
    </source>
</evidence>